<comment type="caution">
    <text evidence="1">The sequence shown here is derived from an EMBL/GenBank/DDBJ whole genome shotgun (WGS) entry which is preliminary data.</text>
</comment>
<dbReference type="AlphaFoldDB" id="A0A1E5BLJ6"/>
<dbReference type="RefSeq" id="WP_017041320.1">
    <property type="nucleotide sequence ID" value="NZ_AJYQ02000002.1"/>
</dbReference>
<organism evidence="1 2">
    <name type="scientific">Vibrio genomosp. F10 str. ZF-129</name>
    <dbReference type="NCBI Taxonomy" id="1187848"/>
    <lineage>
        <taxon>Bacteria</taxon>
        <taxon>Pseudomonadati</taxon>
        <taxon>Pseudomonadota</taxon>
        <taxon>Gammaproteobacteria</taxon>
        <taxon>Vibrionales</taxon>
        <taxon>Vibrionaceae</taxon>
        <taxon>Vibrio</taxon>
    </lineage>
</organism>
<name>A0A1E5BLJ6_9VIBR</name>
<dbReference type="EMBL" id="AJYQ02000002">
    <property type="protein sequence ID" value="OEE38320.1"/>
    <property type="molecule type" value="Genomic_DNA"/>
</dbReference>
<sequence>MRDDIANVQFAKYLGFQSLCVDPLIRSKRNHFRLSDCSPANSLVFEKGDVRVWQVKGGWRFADYSGNFVTNHSPITSDLSECLESAARYHLLTNGNIGS</sequence>
<proteinExistence type="predicted"/>
<dbReference type="Proteomes" id="UP000094741">
    <property type="component" value="Unassembled WGS sequence"/>
</dbReference>
<accession>A0A1E5BLJ6</accession>
<gene>
    <name evidence="1" type="ORF">A1QO_02775</name>
</gene>
<evidence type="ECO:0000313" key="1">
    <source>
        <dbReference type="EMBL" id="OEE38320.1"/>
    </source>
</evidence>
<protein>
    <submittedName>
        <fullName evidence="1">Uncharacterized protein</fullName>
    </submittedName>
</protein>
<evidence type="ECO:0000313" key="2">
    <source>
        <dbReference type="Proteomes" id="UP000094741"/>
    </source>
</evidence>
<reference evidence="1 2" key="1">
    <citation type="journal article" date="2012" name="Science">
        <title>Ecological populations of bacteria act as socially cohesive units of antibiotic production and resistance.</title>
        <authorList>
            <person name="Cordero O.X."/>
            <person name="Wildschutte H."/>
            <person name="Kirkup B."/>
            <person name="Proehl S."/>
            <person name="Ngo L."/>
            <person name="Hussain F."/>
            <person name="Le Roux F."/>
            <person name="Mincer T."/>
            <person name="Polz M.F."/>
        </authorList>
    </citation>
    <scope>NUCLEOTIDE SEQUENCE [LARGE SCALE GENOMIC DNA]</scope>
    <source>
        <strain evidence="1 2">ZF-129</strain>
    </source>
</reference>